<evidence type="ECO:0000256" key="2">
    <source>
        <dbReference type="ARBA" id="ARBA00022598"/>
    </source>
</evidence>
<proteinExistence type="inferred from homology"/>
<comment type="catalytic activity">
    <reaction evidence="8">
        <text>(7R,8S)-8-amino-7-(carboxyamino)nonanoate + ATP = (4R,5S)-dethiobiotin + ADP + phosphate + H(+)</text>
        <dbReference type="Rhea" id="RHEA:63684"/>
        <dbReference type="ChEBI" id="CHEBI:15378"/>
        <dbReference type="ChEBI" id="CHEBI:30616"/>
        <dbReference type="ChEBI" id="CHEBI:43474"/>
        <dbReference type="ChEBI" id="CHEBI:149470"/>
        <dbReference type="ChEBI" id="CHEBI:149473"/>
        <dbReference type="ChEBI" id="CHEBI:456216"/>
    </reaction>
</comment>
<gene>
    <name evidence="9 10" type="primary">bioD</name>
    <name evidence="10" type="ORF">GMB86_10095</name>
</gene>
<dbReference type="GO" id="GO:0005829">
    <property type="term" value="C:cytosol"/>
    <property type="evidence" value="ECO:0007669"/>
    <property type="project" value="TreeGrafter"/>
</dbReference>
<keyword evidence="4 9" id="KW-0547">Nucleotide-binding</keyword>
<keyword evidence="5 9" id="KW-0093">Biotin biosynthesis</keyword>
<comment type="cofactor">
    <cofactor evidence="9">
        <name>Mg(2+)</name>
        <dbReference type="ChEBI" id="CHEBI:18420"/>
    </cofactor>
</comment>
<keyword evidence="7 9" id="KW-0460">Magnesium</keyword>
<feature type="binding site" evidence="9">
    <location>
        <position position="17"/>
    </location>
    <ligand>
        <name>Mg(2+)</name>
        <dbReference type="ChEBI" id="CHEBI:18420"/>
    </ligand>
</feature>
<dbReference type="NCBIfam" id="TIGR00347">
    <property type="entry name" value="bioD"/>
    <property type="match status" value="1"/>
</dbReference>
<keyword evidence="2 9" id="KW-0436">Ligase</keyword>
<dbReference type="AlphaFoldDB" id="A0A6N8CVM1"/>
<evidence type="ECO:0000256" key="8">
    <source>
        <dbReference type="ARBA" id="ARBA00047386"/>
    </source>
</evidence>
<dbReference type="GO" id="GO:0004141">
    <property type="term" value="F:dethiobiotin synthase activity"/>
    <property type="evidence" value="ECO:0007669"/>
    <property type="project" value="UniProtKB-UniRule"/>
</dbReference>
<dbReference type="GO" id="GO:0005524">
    <property type="term" value="F:ATP binding"/>
    <property type="evidence" value="ECO:0007669"/>
    <property type="project" value="UniProtKB-UniRule"/>
</dbReference>
<dbReference type="PIRSF" id="PIRSF006755">
    <property type="entry name" value="DTB_synth"/>
    <property type="match status" value="1"/>
</dbReference>
<evidence type="ECO:0000256" key="6">
    <source>
        <dbReference type="ARBA" id="ARBA00022840"/>
    </source>
</evidence>
<evidence type="ECO:0000256" key="5">
    <source>
        <dbReference type="ARBA" id="ARBA00022756"/>
    </source>
</evidence>
<evidence type="ECO:0000256" key="9">
    <source>
        <dbReference type="HAMAP-Rule" id="MF_00336"/>
    </source>
</evidence>
<comment type="function">
    <text evidence="9">Catalyzes a mechanistically unusual reaction, the ATP-dependent insertion of CO2 between the N7 and N8 nitrogen atoms of 7,8-diaminopelargonic acid (DAPA, also called 7,8-diammoniononanoate) to form a ureido ring.</text>
</comment>
<feature type="binding site" evidence="9">
    <location>
        <position position="52"/>
    </location>
    <ligand>
        <name>Mg(2+)</name>
        <dbReference type="ChEBI" id="CHEBI:18420"/>
    </ligand>
</feature>
<comment type="caution">
    <text evidence="9">Lacks conserved residue(s) required for the propagation of feature annotation.</text>
</comment>
<evidence type="ECO:0000256" key="3">
    <source>
        <dbReference type="ARBA" id="ARBA00022723"/>
    </source>
</evidence>
<comment type="pathway">
    <text evidence="9">Cofactor biosynthesis; biotin biosynthesis; biotin from 7,8-diaminononanoate: step 1/2.</text>
</comment>
<dbReference type="InterPro" id="IPR027417">
    <property type="entry name" value="P-loop_NTPase"/>
</dbReference>
<dbReference type="FunFam" id="3.40.50.300:FF:000292">
    <property type="entry name" value="ATP-dependent dethiobiotin synthetase BioD"/>
    <property type="match status" value="1"/>
</dbReference>
<dbReference type="CDD" id="cd03109">
    <property type="entry name" value="DTBS"/>
    <property type="match status" value="1"/>
</dbReference>
<comment type="subunit">
    <text evidence="9">Homodimer.</text>
</comment>
<keyword evidence="11" id="KW-1185">Reference proteome</keyword>
<comment type="catalytic activity">
    <reaction evidence="9">
        <text>(7R,8S)-7,8-diammoniononanoate + CO2 + ATP = (4R,5S)-dethiobiotin + ADP + phosphate + 3 H(+)</text>
        <dbReference type="Rhea" id="RHEA:15805"/>
        <dbReference type="ChEBI" id="CHEBI:15378"/>
        <dbReference type="ChEBI" id="CHEBI:16526"/>
        <dbReference type="ChEBI" id="CHEBI:30616"/>
        <dbReference type="ChEBI" id="CHEBI:43474"/>
        <dbReference type="ChEBI" id="CHEBI:149469"/>
        <dbReference type="ChEBI" id="CHEBI:149473"/>
        <dbReference type="ChEBI" id="CHEBI:456216"/>
        <dbReference type="EC" id="6.3.3.3"/>
    </reaction>
</comment>
<dbReference type="PANTHER" id="PTHR43210:SF2">
    <property type="entry name" value="ATP-DEPENDENT DETHIOBIOTIN SYNTHETASE BIOD 2"/>
    <property type="match status" value="1"/>
</dbReference>
<keyword evidence="1 9" id="KW-0963">Cytoplasm</keyword>
<dbReference type="OrthoDB" id="9802097at2"/>
<sequence>MTKGFFITGTDTEIGKTFVTAGLAAVLRNKGYDVGLFKPLMSGERRESKTSDAYLLKWMSQVDDALEEINPFQFDEPLAPALAQERAGTDYRLDDVMDAWDHLSAKHKSMLVEGAGGITVPYGPHFNVVDVAKRIQLPLLIVARPNLGTVNHILLTIHYAKANGLQVAGIIFNGLKKVGLAEQTNPGLLKQMTDVPLLGSIPWTDRKCDRAHVISLFHEHLNIDALIPYL</sequence>
<evidence type="ECO:0000256" key="1">
    <source>
        <dbReference type="ARBA" id="ARBA00022490"/>
    </source>
</evidence>
<feature type="binding site" evidence="9">
    <location>
        <position position="42"/>
    </location>
    <ligand>
        <name>substrate</name>
    </ligand>
</feature>
<feature type="binding site" evidence="9">
    <location>
        <begin position="202"/>
        <end position="204"/>
    </location>
    <ligand>
        <name>ATP</name>
        <dbReference type="ChEBI" id="CHEBI:30616"/>
    </ligand>
</feature>
<dbReference type="PANTHER" id="PTHR43210">
    <property type="entry name" value="DETHIOBIOTIN SYNTHETASE"/>
    <property type="match status" value="1"/>
</dbReference>
<evidence type="ECO:0000313" key="11">
    <source>
        <dbReference type="Proteomes" id="UP000440978"/>
    </source>
</evidence>
<dbReference type="RefSeq" id="WP_155219312.1">
    <property type="nucleotide sequence ID" value="NZ_WNHB01000015.1"/>
</dbReference>
<dbReference type="GO" id="GO:0042803">
    <property type="term" value="F:protein homodimerization activity"/>
    <property type="evidence" value="ECO:0007669"/>
    <property type="project" value="UniProtKB-ARBA"/>
</dbReference>
<dbReference type="SUPFAM" id="SSF52540">
    <property type="entry name" value="P-loop containing nucleoside triphosphate hydrolases"/>
    <property type="match status" value="1"/>
</dbReference>
<dbReference type="EC" id="6.3.3.3" evidence="9"/>
<dbReference type="GO" id="GO:0000287">
    <property type="term" value="F:magnesium ion binding"/>
    <property type="evidence" value="ECO:0007669"/>
    <property type="project" value="UniProtKB-UniRule"/>
</dbReference>
<name>A0A6N8CVM1_9BACI</name>
<dbReference type="Gene3D" id="3.40.50.300">
    <property type="entry name" value="P-loop containing nucleotide triphosphate hydrolases"/>
    <property type="match status" value="1"/>
</dbReference>
<evidence type="ECO:0000256" key="7">
    <source>
        <dbReference type="ARBA" id="ARBA00022842"/>
    </source>
</evidence>
<dbReference type="Pfam" id="PF13500">
    <property type="entry name" value="AAA_26"/>
    <property type="match status" value="1"/>
</dbReference>
<accession>A0A6N8CVM1</accession>
<keyword evidence="3 9" id="KW-0479">Metal-binding</keyword>
<evidence type="ECO:0000313" key="10">
    <source>
        <dbReference type="EMBL" id="MTT32356.1"/>
    </source>
</evidence>
<comment type="subcellular location">
    <subcellularLocation>
        <location evidence="9">Cytoplasm</location>
    </subcellularLocation>
</comment>
<dbReference type="GO" id="GO:0009102">
    <property type="term" value="P:biotin biosynthetic process"/>
    <property type="evidence" value="ECO:0007669"/>
    <property type="project" value="UniProtKB-UniRule"/>
</dbReference>
<reference evidence="10 11" key="1">
    <citation type="submission" date="2019-11" db="EMBL/GenBank/DDBJ databases">
        <title>Terrilactibacillus tamarindus sp. nov. BCM23-1 isolated from bark of Tamarindus indica.</title>
        <authorList>
            <person name="Kingkaew E."/>
            <person name="Tanasupawat S."/>
        </authorList>
    </citation>
    <scope>NUCLEOTIDE SEQUENCE [LARGE SCALE GENOMIC DNA]</scope>
    <source>
        <strain evidence="10 11">BCM23-1</strain>
    </source>
</reference>
<dbReference type="EMBL" id="WNHB01000015">
    <property type="protein sequence ID" value="MTT32356.1"/>
    <property type="molecule type" value="Genomic_DNA"/>
</dbReference>
<dbReference type="InterPro" id="IPR004472">
    <property type="entry name" value="DTB_synth_BioD"/>
</dbReference>
<feature type="binding site" evidence="9">
    <location>
        <begin position="13"/>
        <end position="18"/>
    </location>
    <ligand>
        <name>ATP</name>
        <dbReference type="ChEBI" id="CHEBI:30616"/>
    </ligand>
</feature>
<dbReference type="Proteomes" id="UP000440978">
    <property type="component" value="Unassembled WGS sequence"/>
</dbReference>
<feature type="binding site" evidence="9">
    <location>
        <begin position="113"/>
        <end position="116"/>
    </location>
    <ligand>
        <name>ATP</name>
        <dbReference type="ChEBI" id="CHEBI:30616"/>
    </ligand>
</feature>
<comment type="similarity">
    <text evidence="9">Belongs to the dethiobiotin synthetase family.</text>
</comment>
<evidence type="ECO:0000256" key="4">
    <source>
        <dbReference type="ARBA" id="ARBA00022741"/>
    </source>
</evidence>
<keyword evidence="6 9" id="KW-0067">ATP-binding</keyword>
<feature type="binding site" evidence="9">
    <location>
        <position position="113"/>
    </location>
    <ligand>
        <name>Mg(2+)</name>
        <dbReference type="ChEBI" id="CHEBI:18420"/>
    </ligand>
</feature>
<feature type="binding site" evidence="9">
    <location>
        <position position="52"/>
    </location>
    <ligand>
        <name>ATP</name>
        <dbReference type="ChEBI" id="CHEBI:30616"/>
    </ligand>
</feature>
<dbReference type="UniPathway" id="UPA00078">
    <property type="reaction ID" value="UER00161"/>
</dbReference>
<comment type="caution">
    <text evidence="10">The sequence shown here is derived from an EMBL/GenBank/DDBJ whole genome shotgun (WGS) entry which is preliminary data.</text>
</comment>
<organism evidence="10 11">
    <name type="scientific">Terrilactibacillus tamarindi</name>
    <dbReference type="NCBI Taxonomy" id="2599694"/>
    <lineage>
        <taxon>Bacteria</taxon>
        <taxon>Bacillati</taxon>
        <taxon>Bacillota</taxon>
        <taxon>Bacilli</taxon>
        <taxon>Bacillales</taxon>
        <taxon>Bacillaceae</taxon>
        <taxon>Terrilactibacillus</taxon>
    </lineage>
</organism>
<feature type="active site" evidence="9">
    <location>
        <position position="38"/>
    </location>
</feature>
<protein>
    <recommendedName>
        <fullName evidence="9">ATP-dependent dethiobiotin synthetase BioD</fullName>
        <ecNumber evidence="9">6.3.3.3</ecNumber>
    </recommendedName>
    <alternativeName>
        <fullName evidence="9">DTB synthetase</fullName>
        <shortName evidence="9">DTBS</shortName>
    </alternativeName>
    <alternativeName>
        <fullName evidence="9">Dethiobiotin synthase</fullName>
    </alternativeName>
</protein>
<dbReference type="HAMAP" id="MF_00336">
    <property type="entry name" value="BioD"/>
    <property type="match status" value="1"/>
</dbReference>